<name>A0AAV0WAJ3_9HEMI</name>
<evidence type="ECO:0000313" key="2">
    <source>
        <dbReference type="Proteomes" id="UP001160148"/>
    </source>
</evidence>
<dbReference type="AlphaFoldDB" id="A0AAV0WAJ3"/>
<dbReference type="EMBL" id="CARXXK010000002">
    <property type="protein sequence ID" value="CAI6352822.1"/>
    <property type="molecule type" value="Genomic_DNA"/>
</dbReference>
<gene>
    <name evidence="1" type="ORF">MEUPH1_LOCUS9019</name>
</gene>
<accession>A0AAV0WAJ3</accession>
<dbReference type="Proteomes" id="UP001160148">
    <property type="component" value="Unassembled WGS sequence"/>
</dbReference>
<evidence type="ECO:0000313" key="1">
    <source>
        <dbReference type="EMBL" id="CAI6352822.1"/>
    </source>
</evidence>
<protein>
    <recommendedName>
        <fullName evidence="3">Reverse transcriptase</fullName>
    </recommendedName>
</protein>
<comment type="caution">
    <text evidence="1">The sequence shown here is derived from an EMBL/GenBank/DDBJ whole genome shotgun (WGS) entry which is preliminary data.</text>
</comment>
<evidence type="ECO:0008006" key="3">
    <source>
        <dbReference type="Google" id="ProtNLM"/>
    </source>
</evidence>
<organism evidence="1 2">
    <name type="scientific">Macrosiphum euphorbiae</name>
    <name type="common">potato aphid</name>
    <dbReference type="NCBI Taxonomy" id="13131"/>
    <lineage>
        <taxon>Eukaryota</taxon>
        <taxon>Metazoa</taxon>
        <taxon>Ecdysozoa</taxon>
        <taxon>Arthropoda</taxon>
        <taxon>Hexapoda</taxon>
        <taxon>Insecta</taxon>
        <taxon>Pterygota</taxon>
        <taxon>Neoptera</taxon>
        <taxon>Paraneoptera</taxon>
        <taxon>Hemiptera</taxon>
        <taxon>Sternorrhyncha</taxon>
        <taxon>Aphidomorpha</taxon>
        <taxon>Aphidoidea</taxon>
        <taxon>Aphididae</taxon>
        <taxon>Macrosiphini</taxon>
        <taxon>Macrosiphum</taxon>
    </lineage>
</organism>
<reference evidence="1 2" key="1">
    <citation type="submission" date="2023-01" db="EMBL/GenBank/DDBJ databases">
        <authorList>
            <person name="Whitehead M."/>
        </authorList>
    </citation>
    <scope>NUCLEOTIDE SEQUENCE [LARGE SCALE GENOMIC DNA]</scope>
</reference>
<proteinExistence type="predicted"/>
<keyword evidence="2" id="KW-1185">Reference proteome</keyword>
<sequence>MALILYKAVYIPRITYGASILYPSVATNAVKLKLESAQRRVLLTVTAGYKTVSTRALQVVAGTPPLYLQIEMAIRVSQGMPKHEAEYICIAEWQQLWDNSIKGRWTYGFFPDIRTRLSTPITFGHYTTQLITGHGDFQFKLHRFALTDSPQCSCGAEEDSAEHILYTCPNMLPQRSKLVESLQLSGVEWSCDRKTFTTSRKAWSALESFAKEVLTSKEAQRRQERLLQEEAVQDQP</sequence>